<name>A0ABR3H7Z0_LOXSC</name>
<dbReference type="Gene3D" id="3.20.20.80">
    <property type="entry name" value="Glycosidases"/>
    <property type="match status" value="1"/>
</dbReference>
<evidence type="ECO:0000256" key="2">
    <source>
        <dbReference type="ARBA" id="ARBA00022801"/>
    </source>
</evidence>
<dbReference type="EMBL" id="JBEUOH010000024">
    <property type="protein sequence ID" value="KAL0860919.1"/>
    <property type="molecule type" value="Genomic_DNA"/>
</dbReference>
<organism evidence="5 6">
    <name type="scientific">Loxostege sticticalis</name>
    <name type="common">Beet webworm moth</name>
    <dbReference type="NCBI Taxonomy" id="481309"/>
    <lineage>
        <taxon>Eukaryota</taxon>
        <taxon>Metazoa</taxon>
        <taxon>Ecdysozoa</taxon>
        <taxon>Arthropoda</taxon>
        <taxon>Hexapoda</taxon>
        <taxon>Insecta</taxon>
        <taxon>Pterygota</taxon>
        <taxon>Neoptera</taxon>
        <taxon>Endopterygota</taxon>
        <taxon>Lepidoptera</taxon>
        <taxon>Glossata</taxon>
        <taxon>Ditrysia</taxon>
        <taxon>Pyraloidea</taxon>
        <taxon>Crambidae</taxon>
        <taxon>Pyraustinae</taxon>
        <taxon>Loxostege</taxon>
    </lineage>
</organism>
<evidence type="ECO:0000313" key="6">
    <source>
        <dbReference type="Proteomes" id="UP001549920"/>
    </source>
</evidence>
<evidence type="ECO:0000256" key="4">
    <source>
        <dbReference type="RuleBase" id="RU003690"/>
    </source>
</evidence>
<keyword evidence="6" id="KW-1185">Reference proteome</keyword>
<accession>A0ABR3H7Z0</accession>
<gene>
    <name evidence="5" type="ORF">ABMA27_009451</name>
</gene>
<protein>
    <submittedName>
        <fullName evidence="5">Uncharacterized protein</fullName>
    </submittedName>
</protein>
<dbReference type="PANTHER" id="PTHR10353">
    <property type="entry name" value="GLYCOSYL HYDROLASE"/>
    <property type="match status" value="1"/>
</dbReference>
<dbReference type="PRINTS" id="PR00131">
    <property type="entry name" value="GLHYDRLASE1"/>
</dbReference>
<comment type="caution">
    <text evidence="5">The sequence shown here is derived from an EMBL/GenBank/DDBJ whole genome shotgun (WGS) entry which is preliminary data.</text>
</comment>
<dbReference type="InterPro" id="IPR001360">
    <property type="entry name" value="Glyco_hydro_1"/>
</dbReference>
<sequence length="480" mass="54743">MRPLPKGMRLGVASAAFQVEGAWDAADKSPNIWDNFCRSIGVIKDNSNAKDACKSYEYYKRDVSMVKFLGVDFYRFSISWSRVLPTGFPNKISKEGSQYYSNLIDELIANGIEPVVTMFHWDLPQRLQDLGGWANPLIADWFEDYARVLFDLYGDRVKTWITINEPKQIGLFGYGGKRFAPAINAHGIGEYLAAKNIIMAHARAWRLYDREYRAKQNGTCSITIATDYRQGMTDSPDDVRAGLDAMDFEVGLYSHPIFSEKGGFPESVVRLVAEKSKQQGYPQSRLPEFTKEEIEFVKGTSDFYGFNHYSTKFYSRQSYKPGMFPVPSYDDDLGAAVSLMDYKPAAVPHCTAIPEGIRKSLKWVKDTCNDPPIMITENGFGTFGGLQDDDRVAYLNSYMTEILDAVEEDKCNVVAYTVWSLMDNFEWDSGLRVKFGIFETDYDDEKKTRIPRASAFWYKHLAETRSFNCDYKPTLEDLTF</sequence>
<dbReference type="PANTHER" id="PTHR10353:SF36">
    <property type="entry name" value="LP05116P"/>
    <property type="match status" value="1"/>
</dbReference>
<evidence type="ECO:0000313" key="5">
    <source>
        <dbReference type="EMBL" id="KAL0860919.1"/>
    </source>
</evidence>
<dbReference type="SUPFAM" id="SSF51445">
    <property type="entry name" value="(Trans)glycosidases"/>
    <property type="match status" value="1"/>
</dbReference>
<dbReference type="Proteomes" id="UP001549920">
    <property type="component" value="Unassembled WGS sequence"/>
</dbReference>
<keyword evidence="3" id="KW-0326">Glycosidase</keyword>
<reference evidence="5 6" key="1">
    <citation type="submission" date="2024-06" db="EMBL/GenBank/DDBJ databases">
        <title>A chromosome-level genome assembly of beet webworm, Loxostege sticticalis.</title>
        <authorList>
            <person name="Zhang Y."/>
        </authorList>
    </citation>
    <scope>NUCLEOTIDE SEQUENCE [LARGE SCALE GENOMIC DNA]</scope>
    <source>
        <strain evidence="5">AQ026</strain>
        <tissue evidence="5">Whole body</tissue>
    </source>
</reference>
<dbReference type="InterPro" id="IPR017853">
    <property type="entry name" value="GH"/>
</dbReference>
<comment type="similarity">
    <text evidence="1 4">Belongs to the glycosyl hydrolase 1 family.</text>
</comment>
<keyword evidence="2" id="KW-0378">Hydrolase</keyword>
<proteinExistence type="inferred from homology"/>
<evidence type="ECO:0000256" key="3">
    <source>
        <dbReference type="ARBA" id="ARBA00023295"/>
    </source>
</evidence>
<evidence type="ECO:0000256" key="1">
    <source>
        <dbReference type="ARBA" id="ARBA00010838"/>
    </source>
</evidence>
<dbReference type="Pfam" id="PF00232">
    <property type="entry name" value="Glyco_hydro_1"/>
    <property type="match status" value="1"/>
</dbReference>